<dbReference type="Proteomes" id="UP000599109">
    <property type="component" value="Unassembled WGS sequence"/>
</dbReference>
<keyword evidence="1" id="KW-0812">Transmembrane</keyword>
<keyword evidence="1" id="KW-1133">Transmembrane helix</keyword>
<evidence type="ECO:0000256" key="1">
    <source>
        <dbReference type="SAM" id="Phobius"/>
    </source>
</evidence>
<gene>
    <name evidence="3" type="ORF">JJ685_27735</name>
</gene>
<dbReference type="RefSeq" id="WP_201677631.1">
    <property type="nucleotide sequence ID" value="NZ_JAEQNE010000011.1"/>
</dbReference>
<feature type="domain" description="DUF1468" evidence="2">
    <location>
        <begin position="24"/>
        <end position="178"/>
    </location>
</feature>
<evidence type="ECO:0000313" key="3">
    <source>
        <dbReference type="EMBL" id="MBL0394956.1"/>
    </source>
</evidence>
<feature type="transmembrane region" description="Helical" evidence="1">
    <location>
        <begin position="98"/>
        <end position="114"/>
    </location>
</feature>
<keyword evidence="1" id="KW-0472">Membrane</keyword>
<dbReference type="Pfam" id="PF07331">
    <property type="entry name" value="TctB"/>
    <property type="match status" value="1"/>
</dbReference>
<dbReference type="EMBL" id="JAEQNE010000011">
    <property type="protein sequence ID" value="MBL0394956.1"/>
    <property type="molecule type" value="Genomic_DNA"/>
</dbReference>
<reference evidence="3 4" key="1">
    <citation type="journal article" date="2017" name="Int. J. Syst. Evol. Microbiol.">
        <title>Ramlibacter monticola sp. nov., isolated from forest soil.</title>
        <authorList>
            <person name="Chaudhary D.K."/>
            <person name="Kim J."/>
        </authorList>
    </citation>
    <scope>NUCLEOTIDE SEQUENCE [LARGE SCALE GENOMIC DNA]</scope>
    <source>
        <strain evidence="3 4">KACC 19175</strain>
    </source>
</reference>
<organism evidence="3 4">
    <name type="scientific">Ramlibacter monticola</name>
    <dbReference type="NCBI Taxonomy" id="1926872"/>
    <lineage>
        <taxon>Bacteria</taxon>
        <taxon>Pseudomonadati</taxon>
        <taxon>Pseudomonadota</taxon>
        <taxon>Betaproteobacteria</taxon>
        <taxon>Burkholderiales</taxon>
        <taxon>Comamonadaceae</taxon>
        <taxon>Ramlibacter</taxon>
    </lineage>
</organism>
<keyword evidence="4" id="KW-1185">Reference proteome</keyword>
<comment type="caution">
    <text evidence="3">The sequence shown here is derived from an EMBL/GenBank/DDBJ whole genome shotgun (WGS) entry which is preliminary data.</text>
</comment>
<feature type="transmembrane region" description="Helical" evidence="1">
    <location>
        <begin position="150"/>
        <end position="169"/>
    </location>
</feature>
<name>A0A936Z8L6_9BURK</name>
<accession>A0A936Z8L6</accession>
<proteinExistence type="predicted"/>
<evidence type="ECO:0000313" key="4">
    <source>
        <dbReference type="Proteomes" id="UP000599109"/>
    </source>
</evidence>
<evidence type="ECO:0000259" key="2">
    <source>
        <dbReference type="Pfam" id="PF07331"/>
    </source>
</evidence>
<dbReference type="AlphaFoldDB" id="A0A936Z8L6"/>
<protein>
    <submittedName>
        <fullName evidence="3">Tripartite tricarboxylate transporter TctB family protein</fullName>
    </submittedName>
</protein>
<feature type="transmembrane region" description="Helical" evidence="1">
    <location>
        <begin position="50"/>
        <end position="72"/>
    </location>
</feature>
<dbReference type="InterPro" id="IPR009936">
    <property type="entry name" value="DUF1468"/>
</dbReference>
<feature type="transmembrane region" description="Helical" evidence="1">
    <location>
        <begin position="21"/>
        <end position="38"/>
    </location>
</feature>
<sequence>MSDPAVVSGETAAPRSDLKDAVGWIALGAAVLIGSLAMDRLEQQNINPVTVPGLLPGLLGIAMMLLGLILGVRSWRRGAFAHAAPPVTAHRREERRRVALAVALCCGYGIVLVGHGIPFWLASTLYVTASILLFQRISHDLAERRLTPRAWGKALAIGVISSVVTWAVFEKLFLVRLP</sequence>